<dbReference type="GO" id="GO:0097149">
    <property type="term" value="C:centralspindlin complex"/>
    <property type="evidence" value="ECO:0007669"/>
    <property type="project" value="TreeGrafter"/>
</dbReference>
<dbReference type="PANTHER" id="PTHR46199:SF3">
    <property type="entry name" value="RAC GTPASE-ACTIVATING PROTEIN 1"/>
    <property type="match status" value="1"/>
</dbReference>
<name>A0A5N5SMK9_9CRUS</name>
<accession>A0A5N5SMK9</accession>
<protein>
    <submittedName>
        <fullName evidence="2">Rac GTPase-activating protein 1</fullName>
    </submittedName>
</protein>
<dbReference type="PROSITE" id="PS50238">
    <property type="entry name" value="RHOGAP"/>
    <property type="match status" value="1"/>
</dbReference>
<dbReference type="GO" id="GO:0051256">
    <property type="term" value="P:mitotic spindle midzone assembly"/>
    <property type="evidence" value="ECO:0007669"/>
    <property type="project" value="TreeGrafter"/>
</dbReference>
<evidence type="ECO:0000259" key="1">
    <source>
        <dbReference type="PROSITE" id="PS50238"/>
    </source>
</evidence>
<dbReference type="GO" id="GO:0005634">
    <property type="term" value="C:nucleus"/>
    <property type="evidence" value="ECO:0007669"/>
    <property type="project" value="TreeGrafter"/>
</dbReference>
<dbReference type="InterPro" id="IPR008936">
    <property type="entry name" value="Rho_GTPase_activation_prot"/>
</dbReference>
<reference evidence="2 3" key="1">
    <citation type="journal article" date="2019" name="PLoS Biol.">
        <title>Sex chromosomes control vertical transmission of feminizing Wolbachia symbionts in an isopod.</title>
        <authorList>
            <person name="Becking T."/>
            <person name="Chebbi M.A."/>
            <person name="Giraud I."/>
            <person name="Moumen B."/>
            <person name="Laverre T."/>
            <person name="Caubet Y."/>
            <person name="Peccoud J."/>
            <person name="Gilbert C."/>
            <person name="Cordaux R."/>
        </authorList>
    </citation>
    <scope>NUCLEOTIDE SEQUENCE [LARGE SCALE GENOMIC DNA]</scope>
    <source>
        <strain evidence="2">ANa2</strain>
        <tissue evidence="2">Whole body excluding digestive tract and cuticle</tissue>
    </source>
</reference>
<proteinExistence type="predicted"/>
<dbReference type="OrthoDB" id="2218807at2759"/>
<dbReference type="EMBL" id="SEYY01022881">
    <property type="protein sequence ID" value="KAB7495236.1"/>
    <property type="molecule type" value="Genomic_DNA"/>
</dbReference>
<feature type="domain" description="Rho-GAP" evidence="1">
    <location>
        <begin position="95"/>
        <end position="156"/>
    </location>
</feature>
<evidence type="ECO:0000313" key="3">
    <source>
        <dbReference type="Proteomes" id="UP000326759"/>
    </source>
</evidence>
<dbReference type="GO" id="GO:0030496">
    <property type="term" value="C:midbody"/>
    <property type="evidence" value="ECO:0007669"/>
    <property type="project" value="TreeGrafter"/>
</dbReference>
<organism evidence="2 3">
    <name type="scientific">Armadillidium nasatum</name>
    <dbReference type="NCBI Taxonomy" id="96803"/>
    <lineage>
        <taxon>Eukaryota</taxon>
        <taxon>Metazoa</taxon>
        <taxon>Ecdysozoa</taxon>
        <taxon>Arthropoda</taxon>
        <taxon>Crustacea</taxon>
        <taxon>Multicrustacea</taxon>
        <taxon>Malacostraca</taxon>
        <taxon>Eumalacostraca</taxon>
        <taxon>Peracarida</taxon>
        <taxon>Isopoda</taxon>
        <taxon>Oniscidea</taxon>
        <taxon>Crinocheta</taxon>
        <taxon>Armadillidiidae</taxon>
        <taxon>Armadillidium</taxon>
    </lineage>
</organism>
<sequence length="156" mass="17482">MKTLNCGNNELGFSEKKYSCDEKFLGPISRINIVLVFSFSFSFSPCMAAMKYIPGKNVTNVKHAIQVCHEDCSDALPIPCVPMVIFSEKLKIKTTTIADHTPRTSPMVPALIVYCTIEIENRGLDSKGIYRTSGAQKDVLRLKVSKRMDCLKLTWI</sequence>
<keyword evidence="3" id="KW-1185">Reference proteome</keyword>
<dbReference type="GO" id="GO:0005096">
    <property type="term" value="F:GTPase activator activity"/>
    <property type="evidence" value="ECO:0007669"/>
    <property type="project" value="TreeGrafter"/>
</dbReference>
<gene>
    <name evidence="2" type="primary">RACGAP1</name>
    <name evidence="2" type="ORF">Anas_04486</name>
</gene>
<dbReference type="GO" id="GO:0007266">
    <property type="term" value="P:Rho protein signal transduction"/>
    <property type="evidence" value="ECO:0007669"/>
    <property type="project" value="TreeGrafter"/>
</dbReference>
<dbReference type="GO" id="GO:0032154">
    <property type="term" value="C:cleavage furrow"/>
    <property type="evidence" value="ECO:0007669"/>
    <property type="project" value="TreeGrafter"/>
</dbReference>
<dbReference type="Proteomes" id="UP000326759">
    <property type="component" value="Unassembled WGS sequence"/>
</dbReference>
<dbReference type="Gene3D" id="1.10.555.10">
    <property type="entry name" value="Rho GTPase activation protein"/>
    <property type="match status" value="1"/>
</dbReference>
<dbReference type="GO" id="GO:0051233">
    <property type="term" value="C:spindle midzone"/>
    <property type="evidence" value="ECO:0007669"/>
    <property type="project" value="TreeGrafter"/>
</dbReference>
<comment type="caution">
    <text evidence="2">The sequence shown here is derived from an EMBL/GenBank/DDBJ whole genome shotgun (WGS) entry which is preliminary data.</text>
</comment>
<dbReference type="AlphaFoldDB" id="A0A5N5SMK9"/>
<dbReference type="InterPro" id="IPR000198">
    <property type="entry name" value="RhoGAP_dom"/>
</dbReference>
<dbReference type="PANTHER" id="PTHR46199">
    <property type="entry name" value="RAC GTPASE-ACTIVATING PROTEIN 1"/>
    <property type="match status" value="1"/>
</dbReference>
<evidence type="ECO:0000313" key="2">
    <source>
        <dbReference type="EMBL" id="KAB7495236.1"/>
    </source>
</evidence>
<dbReference type="GO" id="GO:0000281">
    <property type="term" value="P:mitotic cytokinesis"/>
    <property type="evidence" value="ECO:0007669"/>
    <property type="project" value="TreeGrafter"/>
</dbReference>
<dbReference type="SUPFAM" id="SSF48350">
    <property type="entry name" value="GTPase activation domain, GAP"/>
    <property type="match status" value="1"/>
</dbReference>